<dbReference type="PANTHER" id="PTHR42759:SF5">
    <property type="entry name" value="METHANOL DEHYDROGENASE REGULATOR"/>
    <property type="match status" value="1"/>
</dbReference>
<sequence>MTGKEFADGVIRSLSNIIVGKDEVIRMVCYTLLVGGHVLFEDNPGLGKTTLAKGFAAALGCEFRRIQFTADLLPADITGTFVLDGGGGGFRFVRGPVFTQILLADEINRSPPKTQSALLEAMQERQVSVENNTFELPSPFMVLGTQNPIEYEGTYPLPEAQLDRFTVRLRMGYPSEEEELGILDLKEKVGDSLKGVERVADPEAVVRLQGSVDSVYAHPDVKRYVVRLAAATRVVKGVDVGVSPRGTIHLLRMAKARASCLGRDYVTPEDVKGVAVPVLAHRLILSPEYSIRGVTQEEVVESVLKSVPVPKVD</sequence>
<dbReference type="FunFam" id="3.40.50.300:FF:000640">
    <property type="entry name" value="MoxR family ATPase"/>
    <property type="match status" value="1"/>
</dbReference>
<dbReference type="Pfam" id="PF17863">
    <property type="entry name" value="AAA_lid_2"/>
    <property type="match status" value="1"/>
</dbReference>
<dbReference type="SMART" id="SM00382">
    <property type="entry name" value="AAA"/>
    <property type="match status" value="1"/>
</dbReference>
<protein>
    <recommendedName>
        <fullName evidence="3">AAA+ ATPase domain-containing protein</fullName>
    </recommendedName>
</protein>
<evidence type="ECO:0000313" key="5">
    <source>
        <dbReference type="Proteomes" id="UP000240490"/>
    </source>
</evidence>
<dbReference type="InterPro" id="IPR050764">
    <property type="entry name" value="CbbQ/NirQ/NorQ/GpvN"/>
</dbReference>
<dbReference type="SUPFAM" id="SSF52540">
    <property type="entry name" value="P-loop containing nucleoside triphosphate hydrolases"/>
    <property type="match status" value="1"/>
</dbReference>
<accession>A0A2R6ATX4</accession>
<dbReference type="InterPro" id="IPR011703">
    <property type="entry name" value="ATPase_AAA-3"/>
</dbReference>
<name>A0A2R6ATX4_9ARCH</name>
<dbReference type="AlphaFoldDB" id="A0A2R6ATX4"/>
<comment type="caution">
    <text evidence="4">The sequence shown here is derived from an EMBL/GenBank/DDBJ whole genome shotgun (WGS) entry which is preliminary data.</text>
</comment>
<organism evidence="4 5">
    <name type="scientific">Candidatus Marsarchaeota G2 archaeon ECH_B_SAG-M15</name>
    <dbReference type="NCBI Taxonomy" id="1978162"/>
    <lineage>
        <taxon>Archaea</taxon>
        <taxon>Candidatus Marsarchaeota</taxon>
        <taxon>Candidatus Marsarchaeota group 2</taxon>
    </lineage>
</organism>
<keyword evidence="2" id="KW-0067">ATP-binding</keyword>
<dbReference type="InterPro" id="IPR041628">
    <property type="entry name" value="ChlI/MoxR_AAA_lid"/>
</dbReference>
<dbReference type="InterPro" id="IPR003593">
    <property type="entry name" value="AAA+_ATPase"/>
</dbReference>
<proteinExistence type="predicted"/>
<dbReference type="Gene3D" id="1.10.8.80">
    <property type="entry name" value="Magnesium chelatase subunit I, C-Terminal domain"/>
    <property type="match status" value="1"/>
</dbReference>
<evidence type="ECO:0000256" key="1">
    <source>
        <dbReference type="ARBA" id="ARBA00022741"/>
    </source>
</evidence>
<dbReference type="Gene3D" id="3.40.50.300">
    <property type="entry name" value="P-loop containing nucleotide triphosphate hydrolases"/>
    <property type="match status" value="1"/>
</dbReference>
<evidence type="ECO:0000313" key="4">
    <source>
        <dbReference type="EMBL" id="PSN89825.1"/>
    </source>
</evidence>
<dbReference type="Proteomes" id="UP000240490">
    <property type="component" value="Unassembled WGS sequence"/>
</dbReference>
<keyword evidence="1" id="KW-0547">Nucleotide-binding</keyword>
<dbReference type="PANTHER" id="PTHR42759">
    <property type="entry name" value="MOXR FAMILY PROTEIN"/>
    <property type="match status" value="1"/>
</dbReference>
<dbReference type="InterPro" id="IPR027417">
    <property type="entry name" value="P-loop_NTPase"/>
</dbReference>
<evidence type="ECO:0000259" key="3">
    <source>
        <dbReference type="SMART" id="SM00382"/>
    </source>
</evidence>
<dbReference type="GO" id="GO:0016887">
    <property type="term" value="F:ATP hydrolysis activity"/>
    <property type="evidence" value="ECO:0007669"/>
    <property type="project" value="InterPro"/>
</dbReference>
<dbReference type="CDD" id="cd00009">
    <property type="entry name" value="AAA"/>
    <property type="match status" value="1"/>
</dbReference>
<feature type="domain" description="AAA+ ATPase" evidence="3">
    <location>
        <begin position="34"/>
        <end position="175"/>
    </location>
</feature>
<dbReference type="EMBL" id="NEXJ01000107">
    <property type="protein sequence ID" value="PSN89825.1"/>
    <property type="molecule type" value="Genomic_DNA"/>
</dbReference>
<dbReference type="Pfam" id="PF07726">
    <property type="entry name" value="AAA_3"/>
    <property type="match status" value="1"/>
</dbReference>
<dbReference type="GO" id="GO:0005524">
    <property type="term" value="F:ATP binding"/>
    <property type="evidence" value="ECO:0007669"/>
    <property type="project" value="UniProtKB-KW"/>
</dbReference>
<evidence type="ECO:0000256" key="2">
    <source>
        <dbReference type="ARBA" id="ARBA00022840"/>
    </source>
</evidence>
<reference evidence="4 5" key="1">
    <citation type="submission" date="2017-04" db="EMBL/GenBank/DDBJ databases">
        <title>Novel microbial lineages endemic to geothermal iron-oxide mats fill important gaps in the evolutionary history of Archaea.</title>
        <authorList>
            <person name="Jay Z.J."/>
            <person name="Beam J.P."/>
            <person name="Dlakic M."/>
            <person name="Rusch D.B."/>
            <person name="Kozubal M.A."/>
            <person name="Inskeep W.P."/>
        </authorList>
    </citation>
    <scope>NUCLEOTIDE SEQUENCE [LARGE SCALE GENOMIC DNA]</scope>
    <source>
        <strain evidence="4">ECH_B_SAG-M15</strain>
    </source>
</reference>
<dbReference type="PIRSF" id="PIRSF002849">
    <property type="entry name" value="AAA_ATPase_chaperone_MoxR_prd"/>
    <property type="match status" value="1"/>
</dbReference>
<gene>
    <name evidence="4" type="ORF">B9Q08_06180</name>
</gene>